<gene>
    <name evidence="2" type="ORF">STAS_35542</name>
</gene>
<sequence length="146" mass="16287">MPRTPDCRLNGVPPMNNTQIYTQHITLEEKRKTQQYLFRKKKKKKENPSNKGTKNKDETTEKKSNMYSVASERSEGFNGGCSENVLVVEGGDCCSDKRADPENPVVVPGLVLVVDHGGAETPSRVYAGAGYGDCRQVDHENRETNR</sequence>
<evidence type="ECO:0000256" key="1">
    <source>
        <dbReference type="SAM" id="MobiDB-lite"/>
    </source>
</evidence>
<dbReference type="GO" id="GO:0003677">
    <property type="term" value="F:DNA binding"/>
    <property type="evidence" value="ECO:0007669"/>
    <property type="project" value="UniProtKB-KW"/>
</dbReference>
<keyword evidence="2" id="KW-0238">DNA-binding</keyword>
<reference evidence="3" key="1">
    <citation type="journal article" date="2019" name="Curr. Biol.">
        <title>Genome Sequence of Striga asiatica Provides Insight into the Evolution of Plant Parasitism.</title>
        <authorList>
            <person name="Yoshida S."/>
            <person name="Kim S."/>
            <person name="Wafula E.K."/>
            <person name="Tanskanen J."/>
            <person name="Kim Y.M."/>
            <person name="Honaas L."/>
            <person name="Yang Z."/>
            <person name="Spallek T."/>
            <person name="Conn C.E."/>
            <person name="Ichihashi Y."/>
            <person name="Cheong K."/>
            <person name="Cui S."/>
            <person name="Der J.P."/>
            <person name="Gundlach H."/>
            <person name="Jiao Y."/>
            <person name="Hori C."/>
            <person name="Ishida J.K."/>
            <person name="Kasahara H."/>
            <person name="Kiba T."/>
            <person name="Kim M.S."/>
            <person name="Koo N."/>
            <person name="Laohavisit A."/>
            <person name="Lee Y.H."/>
            <person name="Lumba S."/>
            <person name="McCourt P."/>
            <person name="Mortimer J.C."/>
            <person name="Mutuku J.M."/>
            <person name="Nomura T."/>
            <person name="Sasaki-Sekimoto Y."/>
            <person name="Seto Y."/>
            <person name="Wang Y."/>
            <person name="Wakatake T."/>
            <person name="Sakakibara H."/>
            <person name="Demura T."/>
            <person name="Yamaguchi S."/>
            <person name="Yoneyama K."/>
            <person name="Manabe R.I."/>
            <person name="Nelson D.C."/>
            <person name="Schulman A.H."/>
            <person name="Timko M.P."/>
            <person name="dePamphilis C.W."/>
            <person name="Choi D."/>
            <person name="Shirasu K."/>
        </authorList>
    </citation>
    <scope>NUCLEOTIDE SEQUENCE [LARGE SCALE GENOMIC DNA]</scope>
    <source>
        <strain evidence="3">cv. UVA1</strain>
    </source>
</reference>
<keyword evidence="3" id="KW-1185">Reference proteome</keyword>
<feature type="compositionally biased region" description="Basic and acidic residues" evidence="1">
    <location>
        <begin position="54"/>
        <end position="64"/>
    </location>
</feature>
<accession>A0A5A7RKI6</accession>
<comment type="caution">
    <text evidence="2">The sequence shown here is derived from an EMBL/GenBank/DDBJ whole genome shotgun (WGS) entry which is preliminary data.</text>
</comment>
<dbReference type="Proteomes" id="UP000325081">
    <property type="component" value="Unassembled WGS sequence"/>
</dbReference>
<evidence type="ECO:0000313" key="2">
    <source>
        <dbReference type="EMBL" id="GER57716.1"/>
    </source>
</evidence>
<protein>
    <submittedName>
        <fullName evidence="2">HMG-box (High mobility group) DNA-binding family protein</fullName>
    </submittedName>
</protein>
<feature type="non-terminal residue" evidence="2">
    <location>
        <position position="146"/>
    </location>
</feature>
<dbReference type="AlphaFoldDB" id="A0A5A7RKI6"/>
<name>A0A5A7RKI6_STRAF</name>
<feature type="region of interest" description="Disordered" evidence="1">
    <location>
        <begin position="1"/>
        <end position="76"/>
    </location>
</feature>
<feature type="compositionally biased region" description="Polar residues" evidence="1">
    <location>
        <begin position="15"/>
        <end position="25"/>
    </location>
</feature>
<dbReference type="EMBL" id="BKCP01013514">
    <property type="protein sequence ID" value="GER57716.1"/>
    <property type="molecule type" value="Genomic_DNA"/>
</dbReference>
<evidence type="ECO:0000313" key="3">
    <source>
        <dbReference type="Proteomes" id="UP000325081"/>
    </source>
</evidence>
<proteinExistence type="predicted"/>
<organism evidence="2 3">
    <name type="scientific">Striga asiatica</name>
    <name type="common">Asiatic witchweed</name>
    <name type="synonym">Buchnera asiatica</name>
    <dbReference type="NCBI Taxonomy" id="4170"/>
    <lineage>
        <taxon>Eukaryota</taxon>
        <taxon>Viridiplantae</taxon>
        <taxon>Streptophyta</taxon>
        <taxon>Embryophyta</taxon>
        <taxon>Tracheophyta</taxon>
        <taxon>Spermatophyta</taxon>
        <taxon>Magnoliopsida</taxon>
        <taxon>eudicotyledons</taxon>
        <taxon>Gunneridae</taxon>
        <taxon>Pentapetalae</taxon>
        <taxon>asterids</taxon>
        <taxon>lamiids</taxon>
        <taxon>Lamiales</taxon>
        <taxon>Orobanchaceae</taxon>
        <taxon>Buchnereae</taxon>
        <taxon>Striga</taxon>
    </lineage>
</organism>